<feature type="region of interest" description="Disordered" evidence="1">
    <location>
        <begin position="353"/>
        <end position="468"/>
    </location>
</feature>
<feature type="compositionally biased region" description="Low complexity" evidence="1">
    <location>
        <begin position="281"/>
        <end position="293"/>
    </location>
</feature>
<reference evidence="2" key="1">
    <citation type="submission" date="2023-06" db="EMBL/GenBank/DDBJ databases">
        <title>Genome-scale phylogeny and comparative genomics of the fungal order Sordariales.</title>
        <authorList>
            <consortium name="Lawrence Berkeley National Laboratory"/>
            <person name="Hensen N."/>
            <person name="Bonometti L."/>
            <person name="Westerberg I."/>
            <person name="Brannstrom I.O."/>
            <person name="Guillou S."/>
            <person name="Cros-Aarteil S."/>
            <person name="Calhoun S."/>
            <person name="Haridas S."/>
            <person name="Kuo A."/>
            <person name="Mondo S."/>
            <person name="Pangilinan J."/>
            <person name="Riley R."/>
            <person name="Labutti K."/>
            <person name="Andreopoulos B."/>
            <person name="Lipzen A."/>
            <person name="Chen C."/>
            <person name="Yanf M."/>
            <person name="Daum C."/>
            <person name="Ng V."/>
            <person name="Clum A."/>
            <person name="Steindorff A."/>
            <person name="Ohm R."/>
            <person name="Martin F."/>
            <person name="Silar P."/>
            <person name="Natvig D."/>
            <person name="Lalanne C."/>
            <person name="Gautier V."/>
            <person name="Ament-Velasquez S.L."/>
            <person name="Kruys A."/>
            <person name="Hutchinson M.I."/>
            <person name="Powell A.J."/>
            <person name="Barry K."/>
            <person name="Miller A.N."/>
            <person name="Grigoriev I.V."/>
            <person name="Debuchy R."/>
            <person name="Gladieux P."/>
            <person name="Thoren M.H."/>
            <person name="Johannesson H."/>
        </authorList>
    </citation>
    <scope>NUCLEOTIDE SEQUENCE</scope>
    <source>
        <strain evidence="2">CBS 540.89</strain>
    </source>
</reference>
<protein>
    <submittedName>
        <fullName evidence="2">Uncharacterized protein</fullName>
    </submittedName>
</protein>
<dbReference type="Proteomes" id="UP001172159">
    <property type="component" value="Unassembled WGS sequence"/>
</dbReference>
<feature type="compositionally biased region" description="Polar residues" evidence="1">
    <location>
        <begin position="229"/>
        <end position="263"/>
    </location>
</feature>
<feature type="compositionally biased region" description="Polar residues" evidence="1">
    <location>
        <begin position="398"/>
        <end position="408"/>
    </location>
</feature>
<feature type="compositionally biased region" description="Basic and acidic residues" evidence="1">
    <location>
        <begin position="181"/>
        <end position="195"/>
    </location>
</feature>
<feature type="region of interest" description="Disordered" evidence="1">
    <location>
        <begin position="53"/>
        <end position="124"/>
    </location>
</feature>
<accession>A0AA40K684</accession>
<gene>
    <name evidence="2" type="ORF">B0T21DRAFT_5681</name>
</gene>
<feature type="region of interest" description="Disordered" evidence="1">
    <location>
        <begin position="229"/>
        <end position="337"/>
    </location>
</feature>
<feature type="region of interest" description="Disordered" evidence="1">
    <location>
        <begin position="149"/>
        <end position="213"/>
    </location>
</feature>
<dbReference type="AlphaFoldDB" id="A0AA40K684"/>
<organism evidence="2 3">
    <name type="scientific">Apiosordaria backusii</name>
    <dbReference type="NCBI Taxonomy" id="314023"/>
    <lineage>
        <taxon>Eukaryota</taxon>
        <taxon>Fungi</taxon>
        <taxon>Dikarya</taxon>
        <taxon>Ascomycota</taxon>
        <taxon>Pezizomycotina</taxon>
        <taxon>Sordariomycetes</taxon>
        <taxon>Sordariomycetidae</taxon>
        <taxon>Sordariales</taxon>
        <taxon>Lasiosphaeriaceae</taxon>
        <taxon>Apiosordaria</taxon>
    </lineage>
</organism>
<comment type="caution">
    <text evidence="2">The sequence shown here is derived from an EMBL/GenBank/DDBJ whole genome shotgun (WGS) entry which is preliminary data.</text>
</comment>
<feature type="compositionally biased region" description="Basic and acidic residues" evidence="1">
    <location>
        <begin position="358"/>
        <end position="370"/>
    </location>
</feature>
<feature type="compositionally biased region" description="Low complexity" evidence="1">
    <location>
        <begin position="317"/>
        <end position="337"/>
    </location>
</feature>
<evidence type="ECO:0000256" key="1">
    <source>
        <dbReference type="SAM" id="MobiDB-lite"/>
    </source>
</evidence>
<feature type="region of interest" description="Disordered" evidence="1">
    <location>
        <begin position="1"/>
        <end position="37"/>
    </location>
</feature>
<keyword evidence="3" id="KW-1185">Reference proteome</keyword>
<feature type="compositionally biased region" description="Low complexity" evidence="1">
    <location>
        <begin position="372"/>
        <end position="388"/>
    </location>
</feature>
<feature type="compositionally biased region" description="Low complexity" evidence="1">
    <location>
        <begin position="197"/>
        <end position="210"/>
    </location>
</feature>
<feature type="compositionally biased region" description="Basic and acidic residues" evidence="1">
    <location>
        <begin position="82"/>
        <end position="91"/>
    </location>
</feature>
<dbReference type="EMBL" id="JAUKTV010000001">
    <property type="protein sequence ID" value="KAK0747494.1"/>
    <property type="molecule type" value="Genomic_DNA"/>
</dbReference>
<name>A0AA40K684_9PEZI</name>
<proteinExistence type="predicted"/>
<feature type="compositionally biased region" description="Low complexity" evidence="1">
    <location>
        <begin position="97"/>
        <end position="119"/>
    </location>
</feature>
<feature type="compositionally biased region" description="Basic and acidic residues" evidence="1">
    <location>
        <begin position="53"/>
        <end position="71"/>
    </location>
</feature>
<evidence type="ECO:0000313" key="2">
    <source>
        <dbReference type="EMBL" id="KAK0747494.1"/>
    </source>
</evidence>
<sequence>MQFKMGYSRAQQGAVPRGLGVPHKPSSKHVEGQVDPEELTRRLLMVLAEQEAYERRKQRRAEEQHRREHQSSRHGQSQSSRTHADPRSSDHSRRRPSQANLSTSSNSSSQQPESQSTEQHYVPKEAARQFTRTTTVEQMRSNDFIHQLSKRAHRHHQDGGREGDQASASSPADLTRQLRHSQVERDRVLERERQQRQHQQAASSSSSSQQNHTFKAELARLNTNHNRVSLTGHYNSYQPRRNSTGGAETLTDPTLSHNHQPATRRSMLILNPTLPNHPEGSDTTTPTSEEPTPIQRFPTHAPEHRVDWSQSDERKPTPSQSQQQPPQPTQQHHSSRPKLLLSPLLKRADTLFALRSKSNREKEDKGDRGKISSSATGSGSGSGSAVTSPLVTIHQEENNSNNVLSSPGTMLPSPTRLPAKLEVFPLSISSPPPAVVGGGSGGEKSKSPTSAKSPSGGGGKGFFGRFKR</sequence>
<feature type="compositionally biased region" description="Basic and acidic residues" evidence="1">
    <location>
        <begin position="301"/>
        <end position="316"/>
    </location>
</feature>
<evidence type="ECO:0000313" key="3">
    <source>
        <dbReference type="Proteomes" id="UP001172159"/>
    </source>
</evidence>